<reference evidence="2" key="1">
    <citation type="journal article" date="2020" name="Stud. Mycol.">
        <title>101 Dothideomycetes genomes: a test case for predicting lifestyles and emergence of pathogens.</title>
        <authorList>
            <person name="Haridas S."/>
            <person name="Albert R."/>
            <person name="Binder M."/>
            <person name="Bloem J."/>
            <person name="Labutti K."/>
            <person name="Salamov A."/>
            <person name="Andreopoulos B."/>
            <person name="Baker S."/>
            <person name="Barry K."/>
            <person name="Bills G."/>
            <person name="Bluhm B."/>
            <person name="Cannon C."/>
            <person name="Castanera R."/>
            <person name="Culley D."/>
            <person name="Daum C."/>
            <person name="Ezra D."/>
            <person name="Gonzalez J."/>
            <person name="Henrissat B."/>
            <person name="Kuo A."/>
            <person name="Liang C."/>
            <person name="Lipzen A."/>
            <person name="Lutzoni F."/>
            <person name="Magnuson J."/>
            <person name="Mondo S."/>
            <person name="Nolan M."/>
            <person name="Ohm R."/>
            <person name="Pangilinan J."/>
            <person name="Park H.-J."/>
            <person name="Ramirez L."/>
            <person name="Alfaro M."/>
            <person name="Sun H."/>
            <person name="Tritt A."/>
            <person name="Yoshinaga Y."/>
            <person name="Zwiers L.-H."/>
            <person name="Turgeon B."/>
            <person name="Goodwin S."/>
            <person name="Spatafora J."/>
            <person name="Crous P."/>
            <person name="Grigoriev I."/>
        </authorList>
    </citation>
    <scope>NUCLEOTIDE SEQUENCE</scope>
    <source>
        <strain evidence="2">CBS 101060</strain>
    </source>
</reference>
<feature type="compositionally biased region" description="Low complexity" evidence="1">
    <location>
        <begin position="53"/>
        <end position="63"/>
    </location>
</feature>
<protein>
    <submittedName>
        <fullName evidence="2">Uncharacterized protein</fullName>
    </submittedName>
</protein>
<evidence type="ECO:0000313" key="2">
    <source>
        <dbReference type="EMBL" id="KAF2843406.1"/>
    </source>
</evidence>
<name>A0A9P4SI62_9PEZI</name>
<accession>A0A9P4SI62</accession>
<gene>
    <name evidence="2" type="ORF">M501DRAFT_85230</name>
</gene>
<keyword evidence="3" id="KW-1185">Reference proteome</keyword>
<organism evidence="2 3">
    <name type="scientific">Patellaria atrata CBS 101060</name>
    <dbReference type="NCBI Taxonomy" id="1346257"/>
    <lineage>
        <taxon>Eukaryota</taxon>
        <taxon>Fungi</taxon>
        <taxon>Dikarya</taxon>
        <taxon>Ascomycota</taxon>
        <taxon>Pezizomycotina</taxon>
        <taxon>Dothideomycetes</taxon>
        <taxon>Dothideomycetes incertae sedis</taxon>
        <taxon>Patellariales</taxon>
        <taxon>Patellariaceae</taxon>
        <taxon>Patellaria</taxon>
    </lineage>
</organism>
<evidence type="ECO:0000313" key="3">
    <source>
        <dbReference type="Proteomes" id="UP000799429"/>
    </source>
</evidence>
<dbReference type="AlphaFoldDB" id="A0A9P4SI62"/>
<evidence type="ECO:0000256" key="1">
    <source>
        <dbReference type="SAM" id="MobiDB-lite"/>
    </source>
</evidence>
<dbReference type="EMBL" id="MU006089">
    <property type="protein sequence ID" value="KAF2843406.1"/>
    <property type="molecule type" value="Genomic_DNA"/>
</dbReference>
<proteinExistence type="predicted"/>
<comment type="caution">
    <text evidence="2">The sequence shown here is derived from an EMBL/GenBank/DDBJ whole genome shotgun (WGS) entry which is preliminary data.</text>
</comment>
<feature type="region of interest" description="Disordered" evidence="1">
    <location>
        <begin position="33"/>
        <end position="63"/>
    </location>
</feature>
<sequence length="271" mass="29088">MVGTISATSLSARLNSDDRFRHSVPPLQCPQSYHPALSKHEFHRKPSRLSPVRSRTYSPSSASYTSPHDLQWLTGPNEITATFQVHITQSLFSLTSATVRPQFSIQPSAVEAGYFIDFSNSSILVRRWSKAGPPIATGNMHAGYGISEVEMLSPSNPVGGGKYMLISPAAAADKGWQATITSVAGVAASFVGPLHFKSAGLVDSGSSQTSGNWEILDGAGKTVAALMMSSAQRSATKTGRLHFLITPEMDVVDTVITSLMAVIKKTERHVW</sequence>
<dbReference type="Proteomes" id="UP000799429">
    <property type="component" value="Unassembled WGS sequence"/>
</dbReference>